<reference evidence="1" key="1">
    <citation type="journal article" date="2015" name="Nature">
        <title>Complex archaea that bridge the gap between prokaryotes and eukaryotes.</title>
        <authorList>
            <person name="Spang A."/>
            <person name="Saw J.H."/>
            <person name="Jorgensen S.L."/>
            <person name="Zaremba-Niedzwiedzka K."/>
            <person name="Martijn J."/>
            <person name="Lind A.E."/>
            <person name="van Eijk R."/>
            <person name="Schleper C."/>
            <person name="Guy L."/>
            <person name="Ettema T.J."/>
        </authorList>
    </citation>
    <scope>NUCLEOTIDE SEQUENCE</scope>
</reference>
<comment type="caution">
    <text evidence="1">The sequence shown here is derived from an EMBL/GenBank/DDBJ whole genome shotgun (WGS) entry which is preliminary data.</text>
</comment>
<protein>
    <submittedName>
        <fullName evidence="1">Uncharacterized protein</fullName>
    </submittedName>
</protein>
<evidence type="ECO:0000313" key="1">
    <source>
        <dbReference type="EMBL" id="KKL83786.1"/>
    </source>
</evidence>
<proteinExistence type="predicted"/>
<sequence length="213" mass="25344">VGSHFITDVRQPYGYGMNNSAHRWANLRIQKTLWQKFTRRYPSTPFHFYIQHEGVLDYWDISSIRASYEAYLIQSVRDAEKVRPGRAVLWSPAAWEGVPFSWFERRQIKKTFLRIRSASNGRGITWLHLQDMMGRGRADVTKEDVRSWYRALKRMRLFASLAVNMEHFTRRPGYYGPEEAKVIQEREDWYQRNGVLLGASWEARQWMPTHAEL</sequence>
<name>A0A0F9FZW0_9ZZZZ</name>
<dbReference type="AlphaFoldDB" id="A0A0F9FZW0"/>
<gene>
    <name evidence="1" type="ORF">LCGC14_1971190</name>
</gene>
<organism evidence="1">
    <name type="scientific">marine sediment metagenome</name>
    <dbReference type="NCBI Taxonomy" id="412755"/>
    <lineage>
        <taxon>unclassified sequences</taxon>
        <taxon>metagenomes</taxon>
        <taxon>ecological metagenomes</taxon>
    </lineage>
</organism>
<dbReference type="EMBL" id="LAZR01021882">
    <property type="protein sequence ID" value="KKL83786.1"/>
    <property type="molecule type" value="Genomic_DNA"/>
</dbReference>
<accession>A0A0F9FZW0</accession>
<feature type="non-terminal residue" evidence="1">
    <location>
        <position position="1"/>
    </location>
</feature>